<dbReference type="Gene3D" id="3.40.1110.10">
    <property type="entry name" value="Calcium-transporting ATPase, cytoplasmic domain N"/>
    <property type="match status" value="1"/>
</dbReference>
<evidence type="ECO:0000259" key="4">
    <source>
        <dbReference type="Pfam" id="PF12515"/>
    </source>
</evidence>
<feature type="domain" description="Cation-transporting P-type ATPase N-terminal" evidence="3">
    <location>
        <begin position="115"/>
        <end position="185"/>
    </location>
</feature>
<evidence type="ECO:0000313" key="6">
    <source>
        <dbReference type="Proteomes" id="UP001190926"/>
    </source>
</evidence>
<dbReference type="InterPro" id="IPR023299">
    <property type="entry name" value="ATPase_P-typ_cyto_dom_N"/>
</dbReference>
<dbReference type="PANTHER" id="PTHR24093:SF474">
    <property type="entry name" value="CALCIUM-TRANSPORTING ATPASE 2, PLASMA MEMBRANE-TYPE"/>
    <property type="match status" value="1"/>
</dbReference>
<dbReference type="GO" id="GO:0005886">
    <property type="term" value="C:plasma membrane"/>
    <property type="evidence" value="ECO:0007669"/>
    <property type="project" value="TreeGrafter"/>
</dbReference>
<organism evidence="5 6">
    <name type="scientific">Perilla frutescens var. hirtella</name>
    <name type="common">Perilla citriodora</name>
    <name type="synonym">Perilla setoyensis</name>
    <dbReference type="NCBI Taxonomy" id="608512"/>
    <lineage>
        <taxon>Eukaryota</taxon>
        <taxon>Viridiplantae</taxon>
        <taxon>Streptophyta</taxon>
        <taxon>Embryophyta</taxon>
        <taxon>Tracheophyta</taxon>
        <taxon>Spermatophyta</taxon>
        <taxon>Magnoliopsida</taxon>
        <taxon>eudicotyledons</taxon>
        <taxon>Gunneridae</taxon>
        <taxon>Pentapetalae</taxon>
        <taxon>asterids</taxon>
        <taxon>lamiids</taxon>
        <taxon>Lamiales</taxon>
        <taxon>Lamiaceae</taxon>
        <taxon>Nepetoideae</taxon>
        <taxon>Elsholtzieae</taxon>
        <taxon>Perilla</taxon>
    </lineage>
</organism>
<dbReference type="Gene3D" id="2.70.150.10">
    <property type="entry name" value="Calcium-transporting ATPase, cytoplasmic transduction domain A"/>
    <property type="match status" value="1"/>
</dbReference>
<dbReference type="GO" id="GO:0000166">
    <property type="term" value="F:nucleotide binding"/>
    <property type="evidence" value="ECO:0007669"/>
    <property type="project" value="InterPro"/>
</dbReference>
<dbReference type="InterPro" id="IPR004014">
    <property type="entry name" value="ATPase_P-typ_cation-transptr_N"/>
</dbReference>
<dbReference type="Pfam" id="PF12515">
    <property type="entry name" value="CaATP_NAI"/>
    <property type="match status" value="1"/>
</dbReference>
<dbReference type="Pfam" id="PF00122">
    <property type="entry name" value="E1-E2_ATPase"/>
    <property type="match status" value="1"/>
</dbReference>
<dbReference type="FunFam" id="1.20.5.170:FF:000026">
    <property type="entry name" value="Calcium-transporting ATPase"/>
    <property type="match status" value="1"/>
</dbReference>
<dbReference type="GO" id="GO:0005516">
    <property type="term" value="F:calmodulin binding"/>
    <property type="evidence" value="ECO:0007669"/>
    <property type="project" value="InterPro"/>
</dbReference>
<protein>
    <submittedName>
        <fullName evidence="5">Calcium ATPase 2</fullName>
    </submittedName>
</protein>
<evidence type="ECO:0000259" key="2">
    <source>
        <dbReference type="Pfam" id="PF00122"/>
    </source>
</evidence>
<dbReference type="GO" id="GO:0005388">
    <property type="term" value="F:P-type calcium transporter activity"/>
    <property type="evidence" value="ECO:0007669"/>
    <property type="project" value="TreeGrafter"/>
</dbReference>
<feature type="domain" description="Calcium-transporting P-type ATPase N-terminal autoinhibitory" evidence="4">
    <location>
        <begin position="6"/>
        <end position="49"/>
    </location>
</feature>
<dbReference type="Gene3D" id="1.20.1110.10">
    <property type="entry name" value="Calcium-transporting ATPase, transmembrane domain"/>
    <property type="match status" value="1"/>
</dbReference>
<dbReference type="InterPro" id="IPR059000">
    <property type="entry name" value="ATPase_P-type_domA"/>
</dbReference>
<evidence type="ECO:0000259" key="3">
    <source>
        <dbReference type="Pfam" id="PF00690"/>
    </source>
</evidence>
<keyword evidence="1" id="KW-0460">Magnesium</keyword>
<dbReference type="SUPFAM" id="SSF81665">
    <property type="entry name" value="Calcium ATPase, transmembrane domain M"/>
    <property type="match status" value="1"/>
</dbReference>
<dbReference type="SUPFAM" id="SSF81653">
    <property type="entry name" value="Calcium ATPase, transduction domain A"/>
    <property type="match status" value="1"/>
</dbReference>
<evidence type="ECO:0000313" key="5">
    <source>
        <dbReference type="EMBL" id="KAH6823672.1"/>
    </source>
</evidence>
<dbReference type="AlphaFoldDB" id="A0AAD4IYB1"/>
<dbReference type="InterPro" id="IPR024750">
    <property type="entry name" value="Ca_ATPase_N_dom"/>
</dbReference>
<dbReference type="InterPro" id="IPR008250">
    <property type="entry name" value="ATPase_P-typ_transduc_dom_A_sf"/>
</dbReference>
<dbReference type="Proteomes" id="UP001190926">
    <property type="component" value="Unassembled WGS sequence"/>
</dbReference>
<dbReference type="InterPro" id="IPR023298">
    <property type="entry name" value="ATPase_P-typ_TM_dom_sf"/>
</dbReference>
<feature type="domain" description="P-type ATPase A" evidence="2">
    <location>
        <begin position="235"/>
        <end position="331"/>
    </location>
</feature>
<reference evidence="5 6" key="1">
    <citation type="journal article" date="2021" name="Nat. Commun.">
        <title>Incipient diploidization of the medicinal plant Perilla within 10,000 years.</title>
        <authorList>
            <person name="Zhang Y."/>
            <person name="Shen Q."/>
            <person name="Leng L."/>
            <person name="Zhang D."/>
            <person name="Chen S."/>
            <person name="Shi Y."/>
            <person name="Ning Z."/>
            <person name="Chen S."/>
        </authorList>
    </citation>
    <scope>NUCLEOTIDE SEQUENCE [LARGE SCALE GENOMIC DNA]</scope>
    <source>
        <strain evidence="6">cv. PC099</strain>
    </source>
</reference>
<proteinExistence type="predicted"/>
<accession>A0AAD4IYB1</accession>
<dbReference type="EMBL" id="SDAM02000570">
    <property type="protein sequence ID" value="KAH6823672.1"/>
    <property type="molecule type" value="Genomic_DNA"/>
</dbReference>
<evidence type="ECO:0000256" key="1">
    <source>
        <dbReference type="ARBA" id="ARBA00022842"/>
    </source>
</evidence>
<sequence length="596" mass="65868">MEVLLSEKWELQPKHSPEEVLQRWRDLCGVVKNPKRRFRFTANLSKRHEAAEMRRTNQENLDIAVLVSQAALAFTNGVKLNDYTVPKEVEAAGFKICADELGSIAEGRDLKKLNSHGGVRGIVDKLVTDGSNGLPTTDREALNRRREIYGINKFQESKARSFWSFIWEAVLDKTVMISILCALVSLVVGITTEGWPKGAHDGVGIIASILLVVLVTATRDYRRFRDMDREKEEVSIQVMRNGSLQKMSIHELLPGDVVYLTIGDQVPADGIFLSGSPVWIDESCLTGEREPMMVNVENPFLLSGTKLQDGDCKMLVTTVGMRTQWGKLVATLSEASEELRMNGVATSIRKIALAFGIVTFELLVQKLIGRKWQAGNTFALSEYNALELLEYFAMAAVPEGLPLAVALSLAFATKNKRNNKDEAAAGETTKSNQMAVVKSCICKAPDNAASAIPRELPQPVIKILLQSIFNNNRDEAALLEFYLSHGGDFQAEIERRRACNLIQVEKPMGVVLQLPVGGLRAQTKGAAEIILAARDKVLNLKGEEEVVPMDEATVTHLMEAMEQFVAQALRFLANMELQEPHVAVGRSSGVTLRLVE</sequence>
<dbReference type="Pfam" id="PF00690">
    <property type="entry name" value="Cation_ATPase_N"/>
    <property type="match status" value="1"/>
</dbReference>
<comment type="caution">
    <text evidence="5">The sequence shown here is derived from an EMBL/GenBank/DDBJ whole genome shotgun (WGS) entry which is preliminary data.</text>
</comment>
<dbReference type="PANTHER" id="PTHR24093">
    <property type="entry name" value="CATION TRANSPORTING ATPASE"/>
    <property type="match status" value="1"/>
</dbReference>
<gene>
    <name evidence="5" type="ORF">C2S53_004239</name>
</gene>
<dbReference type="Pfam" id="PF13246">
    <property type="entry name" value="Cation_ATPase"/>
    <property type="match status" value="1"/>
</dbReference>
<dbReference type="Gene3D" id="1.20.5.170">
    <property type="match status" value="1"/>
</dbReference>
<keyword evidence="6" id="KW-1185">Reference proteome</keyword>
<dbReference type="SUPFAM" id="SSF81660">
    <property type="entry name" value="Metal cation-transporting ATPase, ATP-binding domain N"/>
    <property type="match status" value="1"/>
</dbReference>
<name>A0AAD4IYB1_PERFH</name>